<protein>
    <submittedName>
        <fullName evidence="2">Nucleotidyltransferase family protein</fullName>
    </submittedName>
</protein>
<evidence type="ECO:0000259" key="1">
    <source>
        <dbReference type="Pfam" id="PF00483"/>
    </source>
</evidence>
<evidence type="ECO:0000313" key="2">
    <source>
        <dbReference type="EMBL" id="MFC4233120.1"/>
    </source>
</evidence>
<dbReference type="CDD" id="cd06915">
    <property type="entry name" value="NTP_transferase_WcbM_like"/>
    <property type="match status" value="1"/>
</dbReference>
<dbReference type="InterPro" id="IPR005835">
    <property type="entry name" value="NTP_transferase_dom"/>
</dbReference>
<comment type="caution">
    <text evidence="2">The sequence shown here is derived from an EMBL/GenBank/DDBJ whole genome shotgun (WGS) entry which is preliminary data.</text>
</comment>
<name>A0ABV8Q0X5_9BACT</name>
<accession>A0ABV8Q0X5</accession>
<dbReference type="EMBL" id="JBHSDC010000029">
    <property type="protein sequence ID" value="MFC4233120.1"/>
    <property type="molecule type" value="Genomic_DNA"/>
</dbReference>
<dbReference type="Proteomes" id="UP001595906">
    <property type="component" value="Unassembled WGS sequence"/>
</dbReference>
<organism evidence="2 3">
    <name type="scientific">Parasediminibacterium paludis</name>
    <dbReference type="NCBI Taxonomy" id="908966"/>
    <lineage>
        <taxon>Bacteria</taxon>
        <taxon>Pseudomonadati</taxon>
        <taxon>Bacteroidota</taxon>
        <taxon>Chitinophagia</taxon>
        <taxon>Chitinophagales</taxon>
        <taxon>Chitinophagaceae</taxon>
        <taxon>Parasediminibacterium</taxon>
    </lineage>
</organism>
<dbReference type="InterPro" id="IPR050486">
    <property type="entry name" value="Mannose-1P_guanyltransferase"/>
</dbReference>
<feature type="domain" description="Nucleotidyl transferase" evidence="1">
    <location>
        <begin position="3"/>
        <end position="228"/>
    </location>
</feature>
<reference evidence="3" key="1">
    <citation type="journal article" date="2019" name="Int. J. Syst. Evol. Microbiol.">
        <title>The Global Catalogue of Microorganisms (GCM) 10K type strain sequencing project: providing services to taxonomists for standard genome sequencing and annotation.</title>
        <authorList>
            <consortium name="The Broad Institute Genomics Platform"/>
            <consortium name="The Broad Institute Genome Sequencing Center for Infectious Disease"/>
            <person name="Wu L."/>
            <person name="Ma J."/>
        </authorList>
    </citation>
    <scope>NUCLEOTIDE SEQUENCE [LARGE SCALE GENOMIC DNA]</scope>
    <source>
        <strain evidence="3">CECT 8010</strain>
    </source>
</reference>
<dbReference type="InterPro" id="IPR029044">
    <property type="entry name" value="Nucleotide-diphossugar_trans"/>
</dbReference>
<dbReference type="SUPFAM" id="SSF53448">
    <property type="entry name" value="Nucleotide-diphospho-sugar transferases"/>
    <property type="match status" value="1"/>
</dbReference>
<gene>
    <name evidence="2" type="ORF">ACFOW1_14555</name>
</gene>
<evidence type="ECO:0000313" key="3">
    <source>
        <dbReference type="Proteomes" id="UP001595906"/>
    </source>
</evidence>
<dbReference type="RefSeq" id="WP_379015257.1">
    <property type="nucleotide sequence ID" value="NZ_JBHSDC010000029.1"/>
</dbReference>
<dbReference type="Gene3D" id="3.90.550.10">
    <property type="entry name" value="Spore Coat Polysaccharide Biosynthesis Protein SpsA, Chain A"/>
    <property type="match status" value="1"/>
</dbReference>
<proteinExistence type="predicted"/>
<sequence length="236" mass="26539">MQAIILAGGLGTRLRTAINEQPKALAPVAGKPFLYWLISYLQKQGVTNFVFSLGYLHEQVAHFLKNQFSYLNYQTVVENEPLGTGGAIKLCLNFCSDNDILLVNGDTFFDLDIEAFYRNFIETAADCSIALTPMQHFDRYGSVTITSDNIITEFNEKQYCETGLINTGLVVFKKSVFELATHSLGEKFSFEKNFIEPNITSLKVTGYIANGYFIDIGIPEDYQKAQTEIPLFFSKQ</sequence>
<dbReference type="PANTHER" id="PTHR22572">
    <property type="entry name" value="SUGAR-1-PHOSPHATE GUANYL TRANSFERASE"/>
    <property type="match status" value="1"/>
</dbReference>
<dbReference type="Pfam" id="PF00483">
    <property type="entry name" value="NTP_transferase"/>
    <property type="match status" value="1"/>
</dbReference>
<keyword evidence="3" id="KW-1185">Reference proteome</keyword>